<reference evidence="2 3" key="1">
    <citation type="journal article" date="2017" name="Genome Announc.">
        <title>Complete Genome Sequences of Two Acetylene-Fermenting Pelobacter acetylenicus Strains.</title>
        <authorList>
            <person name="Sutton J.M."/>
            <person name="Baesman S.M."/>
            <person name="Fierst J.L."/>
            <person name="Poret-Peterson A.T."/>
            <person name="Oremland R.S."/>
            <person name="Dunlap D.S."/>
            <person name="Akob D.M."/>
        </authorList>
    </citation>
    <scope>NUCLEOTIDE SEQUENCE [LARGE SCALE GENOMIC DNA]</scope>
    <source>
        <strain evidence="2 3">DSM 3247</strain>
    </source>
</reference>
<sequence>MNNRLFTAPVKRALIFPAVFALLLLIPDIRPACSACSPYLGDMVINEAYGEGPYSSPFVETRLMDYTLAWAVSSWSVRTCHASGNRNLCEDNFFNPGDISEFYISGNPYFVFYPGNQMMDLGGMDITIRDADGTVIDYLSINGYDYQKGACGSVDDNSVTIGPGIKGAERLPDGTGEWVAYAESGANHEPTPNGSNDGSLVAINHYRIYHPADALTCQAASVTLRACADEDCASSFAAEATVTLAPASGWAGGNVQTFTGESESILLRHNTPGSVTVGIASASPMATNPARCYQGGAVSDCTIDFHDSGFVFEVSNLTACQNAGITLQAVRRDARTQACTGDDGFANQENRPVSLATSYLDPPDRRTSLRVNGHSLPLNGAVAIPLDFDGEAKTTLTLHYADAGKLRLDAAYAGSGEEAGLIMTGSSPEFVVSPHHLRVRATTDATTLLNNAASAGAPHWPAGEDFQVEVAGVCADGTVTPNFAAMTSLSAPAGNPAAGIITGGAFAAGDYSNGIVSDTAAYSEVGTVTLQARATNYLGSGVDVIGSTTVGRFTPHHFTASVNSPSFATACSGGSPGFTYLGQTFDYAVAPVITVTAKNKQGATTANYAGAWWKISGATLTGKTYRTVTGTLDLSGLPATDPVISGLGGGMGLLSFGSGSGLRFVRGVPVAPFDAEIGLEINIFDADGIAAEANPVTFGAAAAGAGMAFDHGKEMRWGRLAMKNAYGSELLVLSMPMRSEYFNGSVFVPNHADGCTSLPLGRLILFNGTTTVGGEQPIAVGSGISSATLYDPLVAGDAGLKFSAPGSNGYIQVRADLSLLPWLRYDWDGDGAHDDDPAARASFGIYKGRPAVIYMRERFR</sequence>
<feature type="domain" description="DUF6701" evidence="1">
    <location>
        <begin position="288"/>
        <end position="858"/>
    </location>
</feature>
<dbReference type="KEGG" id="pace:A6070_01940"/>
<dbReference type="AlphaFoldDB" id="A0A1L3GGJ9"/>
<dbReference type="Proteomes" id="UP000182264">
    <property type="component" value="Chromosome"/>
</dbReference>
<dbReference type="EMBL" id="CP015518">
    <property type="protein sequence ID" value="APG24965.1"/>
    <property type="molecule type" value="Genomic_DNA"/>
</dbReference>
<name>A0A1L3GGJ9_SYNAC</name>
<dbReference type="InterPro" id="IPR046524">
    <property type="entry name" value="DUF6701"/>
</dbReference>
<evidence type="ECO:0000259" key="1">
    <source>
        <dbReference type="Pfam" id="PF20419"/>
    </source>
</evidence>
<accession>A0A1L3GGJ9</accession>
<dbReference type="OrthoDB" id="9790247at2"/>
<proteinExistence type="predicted"/>
<keyword evidence="3" id="KW-1185">Reference proteome</keyword>
<dbReference type="STRING" id="29542.A6070_01940"/>
<dbReference type="Pfam" id="PF20419">
    <property type="entry name" value="DUF6701"/>
    <property type="match status" value="1"/>
</dbReference>
<dbReference type="RefSeq" id="WP_072286813.1">
    <property type="nucleotide sequence ID" value="NZ_CP015455.1"/>
</dbReference>
<organism evidence="2 3">
    <name type="scientific">Syntrophotalea acetylenica</name>
    <name type="common">Pelobacter acetylenicus</name>
    <dbReference type="NCBI Taxonomy" id="29542"/>
    <lineage>
        <taxon>Bacteria</taxon>
        <taxon>Pseudomonadati</taxon>
        <taxon>Thermodesulfobacteriota</taxon>
        <taxon>Desulfuromonadia</taxon>
        <taxon>Desulfuromonadales</taxon>
        <taxon>Syntrophotaleaceae</taxon>
        <taxon>Syntrophotalea</taxon>
    </lineage>
</organism>
<evidence type="ECO:0000313" key="3">
    <source>
        <dbReference type="Proteomes" id="UP000182264"/>
    </source>
</evidence>
<gene>
    <name evidence="2" type="ORF">A7E75_07980</name>
</gene>
<evidence type="ECO:0000313" key="2">
    <source>
        <dbReference type="EMBL" id="APG24965.1"/>
    </source>
</evidence>
<protein>
    <recommendedName>
        <fullName evidence="1">DUF6701 domain-containing protein</fullName>
    </recommendedName>
</protein>